<dbReference type="GO" id="GO:0009401">
    <property type="term" value="P:phosphoenolpyruvate-dependent sugar phosphotransferase system"/>
    <property type="evidence" value="ECO:0007669"/>
    <property type="project" value="UniProtKB-KW"/>
</dbReference>
<evidence type="ECO:0000259" key="13">
    <source>
        <dbReference type="PROSITE" id="PS51094"/>
    </source>
</evidence>
<dbReference type="InterPro" id="IPR006327">
    <property type="entry name" value="PTS_IIC_fruc"/>
</dbReference>
<dbReference type="InterPro" id="IPR050864">
    <property type="entry name" value="Bacterial_PTS_Sugar_Transport"/>
</dbReference>
<dbReference type="PROSITE" id="PS51099">
    <property type="entry name" value="PTS_EIIB_TYPE_2"/>
    <property type="match status" value="1"/>
</dbReference>
<proteinExistence type="predicted"/>
<feature type="transmembrane region" description="Helical" evidence="12">
    <location>
        <begin position="521"/>
        <end position="548"/>
    </location>
</feature>
<dbReference type="InterPro" id="IPR013011">
    <property type="entry name" value="PTS_EIIB_2"/>
</dbReference>
<feature type="transmembrane region" description="Helical" evidence="12">
    <location>
        <begin position="371"/>
        <end position="389"/>
    </location>
</feature>
<protein>
    <submittedName>
        <fullName evidence="16">PTS system, fructose-specific IIABC component</fullName>
    </submittedName>
</protein>
<dbReference type="GO" id="GO:0005351">
    <property type="term" value="F:carbohydrate:proton symporter activity"/>
    <property type="evidence" value="ECO:0007669"/>
    <property type="project" value="InterPro"/>
</dbReference>
<dbReference type="Proteomes" id="UP000051054">
    <property type="component" value="Unassembled WGS sequence"/>
</dbReference>
<dbReference type="AlphaFoldDB" id="A0A0R1WNN6"/>
<dbReference type="InterPro" id="IPR002178">
    <property type="entry name" value="PTS_EIIA_type-2_dom"/>
</dbReference>
<organism evidence="16 17">
    <name type="scientific">Ligilactobacillus hayakitensis DSM 18933 = JCM 14209</name>
    <dbReference type="NCBI Taxonomy" id="1423755"/>
    <lineage>
        <taxon>Bacteria</taxon>
        <taxon>Bacillati</taxon>
        <taxon>Bacillota</taxon>
        <taxon>Bacilli</taxon>
        <taxon>Lactobacillales</taxon>
        <taxon>Lactobacillaceae</taxon>
        <taxon>Ligilactobacillus</taxon>
    </lineage>
</organism>
<dbReference type="InterPro" id="IPR016152">
    <property type="entry name" value="PTrfase/Anion_transptr"/>
</dbReference>
<dbReference type="PROSITE" id="PS00372">
    <property type="entry name" value="PTS_EIIA_TYPE_2_HIS"/>
    <property type="match status" value="1"/>
</dbReference>
<dbReference type="EMBL" id="AZGD01000052">
    <property type="protein sequence ID" value="KRM19374.1"/>
    <property type="molecule type" value="Genomic_DNA"/>
</dbReference>
<evidence type="ECO:0000313" key="16">
    <source>
        <dbReference type="EMBL" id="KRM19374.1"/>
    </source>
</evidence>
<dbReference type="OrthoDB" id="9782569at2"/>
<keyword evidence="8" id="KW-0598">Phosphotransferase system</keyword>
<dbReference type="Pfam" id="PF02302">
    <property type="entry name" value="PTS_IIB"/>
    <property type="match status" value="1"/>
</dbReference>
<evidence type="ECO:0000256" key="7">
    <source>
        <dbReference type="ARBA" id="ARBA00022679"/>
    </source>
</evidence>
<dbReference type="GO" id="GO:0022877">
    <property type="term" value="F:protein-N(PI)-phosphohistidine-fructose phosphotransferase system transporter activity"/>
    <property type="evidence" value="ECO:0007669"/>
    <property type="project" value="InterPro"/>
</dbReference>
<evidence type="ECO:0000259" key="15">
    <source>
        <dbReference type="PROSITE" id="PS51104"/>
    </source>
</evidence>
<dbReference type="InterPro" id="IPR003353">
    <property type="entry name" value="PTS_IIB_fruc"/>
</dbReference>
<dbReference type="InterPro" id="IPR003501">
    <property type="entry name" value="PTS_EIIB_2/3"/>
</dbReference>
<feature type="domain" description="PTS EIIA type-2" evidence="13">
    <location>
        <begin position="5"/>
        <end position="149"/>
    </location>
</feature>
<evidence type="ECO:0000256" key="10">
    <source>
        <dbReference type="ARBA" id="ARBA00022989"/>
    </source>
</evidence>
<dbReference type="CDD" id="cd00211">
    <property type="entry name" value="PTS_IIA_fru"/>
    <property type="match status" value="1"/>
</dbReference>
<keyword evidence="6" id="KW-0762">Sugar transport</keyword>
<keyword evidence="11 12" id="KW-0472">Membrane</keyword>
<dbReference type="Pfam" id="PF00359">
    <property type="entry name" value="PTS_EIIA_2"/>
    <property type="match status" value="1"/>
</dbReference>
<feature type="transmembrane region" description="Helical" evidence="12">
    <location>
        <begin position="624"/>
        <end position="645"/>
    </location>
</feature>
<dbReference type="eggNOG" id="COG1445">
    <property type="taxonomic scope" value="Bacteria"/>
</dbReference>
<dbReference type="InterPro" id="IPR036095">
    <property type="entry name" value="PTS_EIIB-like_sf"/>
</dbReference>
<dbReference type="SUPFAM" id="SSF55804">
    <property type="entry name" value="Phoshotransferase/anion transport protein"/>
    <property type="match status" value="1"/>
</dbReference>
<dbReference type="PANTHER" id="PTHR30505">
    <property type="entry name" value="FRUCTOSE-LIKE PERMEASE"/>
    <property type="match status" value="1"/>
</dbReference>
<feature type="domain" description="PTS EIIC type-2" evidence="15">
    <location>
        <begin position="300"/>
        <end position="651"/>
    </location>
</feature>
<dbReference type="GO" id="GO:0005737">
    <property type="term" value="C:cytoplasm"/>
    <property type="evidence" value="ECO:0007669"/>
    <property type="project" value="UniProtKB-SubCell"/>
</dbReference>
<evidence type="ECO:0000256" key="6">
    <source>
        <dbReference type="ARBA" id="ARBA00022597"/>
    </source>
</evidence>
<dbReference type="NCBIfam" id="TIGR00848">
    <property type="entry name" value="fruA"/>
    <property type="match status" value="1"/>
</dbReference>
<keyword evidence="3" id="KW-0813">Transport</keyword>
<evidence type="ECO:0000256" key="2">
    <source>
        <dbReference type="ARBA" id="ARBA00004496"/>
    </source>
</evidence>
<feature type="transmembrane region" description="Helical" evidence="12">
    <location>
        <begin position="480"/>
        <end position="500"/>
    </location>
</feature>
<keyword evidence="10 12" id="KW-1133">Transmembrane helix</keyword>
<dbReference type="eggNOG" id="COG1762">
    <property type="taxonomic scope" value="Bacteria"/>
</dbReference>
<dbReference type="CDD" id="cd05569">
    <property type="entry name" value="PTS_IIB_fructose"/>
    <property type="match status" value="1"/>
</dbReference>
<sequence>MDIRELLKKDIMLMDLKATSKAEVIDEMVHNFYEHDIIDNEEVYKKDIIKREEQSSTGMGDGIAIPHAHDEAVKTAAVQFARSINGVDYDSMDGQPAHLFFMIAAPEGGDNTHLQALAALSQVLMNPDVVAALKAAQTPDDVQDIFAKAIAEKEAENKAEEEAEKAAAANQNSDRPYIVAVTACPNGIAHTYMAEENLKKKAKELGVDIKVETNGSEGVKHRLTADEIARAAGVVIAADKKVEMARFDGKPLVNKPVTAGIQEPENLINAILEEKAAVYHATGDEESSSSESDGTVWGNIYKQLMNGISHMLPFVIGGGILMAISFIVEQYMGGAKSPAFIFLNSAGNLAFAFMVPVLAGYIAESIGDQPALMPGFVGGFMAAIANNSYGGAFHVNVQANAQSPAGFLGGIAIGFIAGYLIVGLKKLFSKLPSSLDGMKPMLLYPILGLLLVALIMYYIINPIFSSLNLAITNFLNGMGTGNLVILTMVLAGMMSIDMGGPFNKAAYVFASGAFANDPKSATAAILMASVMVGGMIPPFATAIGTAFFKNKYTENERRAGVTNWVLGFSFITEGAIPFATADPGRVIPSCIVGSAVGGALVGLMKVGVPAPHGGFWVAPLSTNILGYILAVVVGSIVAALILSFWKKPVEK</sequence>
<dbReference type="RefSeq" id="WP_025022692.1">
    <property type="nucleotide sequence ID" value="NZ_AZGD01000052.1"/>
</dbReference>
<dbReference type="InterPro" id="IPR003352">
    <property type="entry name" value="PTS_EIIC"/>
</dbReference>
<accession>A0A0R1WNN6</accession>
<dbReference type="GO" id="GO:0090563">
    <property type="term" value="F:protein-phosphocysteine-sugar phosphotransferase activity"/>
    <property type="evidence" value="ECO:0007669"/>
    <property type="project" value="TreeGrafter"/>
</dbReference>
<dbReference type="PANTHER" id="PTHR30505:SF28">
    <property type="entry name" value="PTS SYSTEM 2-O-ALPHA-MANNOSYL-D-GLYCERATE-SPECIFIC EIIABC COMPONENT"/>
    <property type="match status" value="1"/>
</dbReference>
<dbReference type="PROSITE" id="PS51104">
    <property type="entry name" value="PTS_EIIC_TYPE_2"/>
    <property type="match status" value="1"/>
</dbReference>
<feature type="transmembrane region" description="Helical" evidence="12">
    <location>
        <begin position="442"/>
        <end position="460"/>
    </location>
</feature>
<evidence type="ECO:0000259" key="14">
    <source>
        <dbReference type="PROSITE" id="PS51099"/>
    </source>
</evidence>
<dbReference type="Pfam" id="PF02378">
    <property type="entry name" value="PTS_EIIC"/>
    <property type="match status" value="1"/>
</dbReference>
<feature type="domain" description="PTS EIIB type-2" evidence="14">
    <location>
        <begin position="178"/>
        <end position="273"/>
    </location>
</feature>
<dbReference type="InterPro" id="IPR013014">
    <property type="entry name" value="PTS_EIIC_2"/>
</dbReference>
<dbReference type="PROSITE" id="PS51094">
    <property type="entry name" value="PTS_EIIA_TYPE_2"/>
    <property type="match status" value="1"/>
</dbReference>
<evidence type="ECO:0000256" key="9">
    <source>
        <dbReference type="ARBA" id="ARBA00022692"/>
    </source>
</evidence>
<evidence type="ECO:0000256" key="4">
    <source>
        <dbReference type="ARBA" id="ARBA00022475"/>
    </source>
</evidence>
<dbReference type="NCBIfam" id="TIGR00829">
    <property type="entry name" value="FRU"/>
    <property type="match status" value="1"/>
</dbReference>
<keyword evidence="5" id="KW-0597">Phosphoprotein</keyword>
<keyword evidence="9 12" id="KW-0812">Transmembrane</keyword>
<evidence type="ECO:0000256" key="3">
    <source>
        <dbReference type="ARBA" id="ARBA00022448"/>
    </source>
</evidence>
<name>A0A0R1WNN6_9LACO</name>
<keyword evidence="4" id="KW-1003">Cell membrane</keyword>
<evidence type="ECO:0000256" key="8">
    <source>
        <dbReference type="ARBA" id="ARBA00022683"/>
    </source>
</evidence>
<feature type="transmembrane region" description="Helical" evidence="12">
    <location>
        <begin position="340"/>
        <end position="359"/>
    </location>
</feature>
<dbReference type="NCBIfam" id="TIGR01427">
    <property type="entry name" value="PTS_IIC_fructo"/>
    <property type="match status" value="1"/>
</dbReference>
<dbReference type="STRING" id="1423755.FC40_GL000185"/>
<evidence type="ECO:0000256" key="5">
    <source>
        <dbReference type="ARBA" id="ARBA00022553"/>
    </source>
</evidence>
<comment type="caution">
    <text evidence="16">The sequence shown here is derived from an EMBL/GenBank/DDBJ whole genome shotgun (WGS) entry which is preliminary data.</text>
</comment>
<dbReference type="eggNOG" id="COG1299">
    <property type="taxonomic scope" value="Bacteria"/>
</dbReference>
<keyword evidence="7" id="KW-0808">Transferase</keyword>
<evidence type="ECO:0000256" key="11">
    <source>
        <dbReference type="ARBA" id="ARBA00023136"/>
    </source>
</evidence>
<keyword evidence="17" id="KW-1185">Reference proteome</keyword>
<dbReference type="Gene3D" id="3.40.50.2300">
    <property type="match status" value="1"/>
</dbReference>
<comment type="subcellular location">
    <subcellularLocation>
        <location evidence="1">Cell inner membrane</location>
        <topology evidence="1">Multi-pass membrane protein</topology>
    </subcellularLocation>
    <subcellularLocation>
        <location evidence="2">Cytoplasm</location>
    </subcellularLocation>
</comment>
<feature type="transmembrane region" description="Helical" evidence="12">
    <location>
        <begin position="586"/>
        <end position="604"/>
    </location>
</feature>
<evidence type="ECO:0000256" key="12">
    <source>
        <dbReference type="SAM" id="Phobius"/>
    </source>
</evidence>
<reference evidence="16 17" key="1">
    <citation type="journal article" date="2015" name="Genome Announc.">
        <title>Expanding the biotechnology potential of lactobacilli through comparative genomics of 213 strains and associated genera.</title>
        <authorList>
            <person name="Sun Z."/>
            <person name="Harris H.M."/>
            <person name="McCann A."/>
            <person name="Guo C."/>
            <person name="Argimon S."/>
            <person name="Zhang W."/>
            <person name="Yang X."/>
            <person name="Jeffery I.B."/>
            <person name="Cooney J.C."/>
            <person name="Kagawa T.F."/>
            <person name="Liu W."/>
            <person name="Song Y."/>
            <person name="Salvetti E."/>
            <person name="Wrobel A."/>
            <person name="Rasinkangas P."/>
            <person name="Parkhill J."/>
            <person name="Rea M.C."/>
            <person name="O'Sullivan O."/>
            <person name="Ritari J."/>
            <person name="Douillard F.P."/>
            <person name="Paul Ross R."/>
            <person name="Yang R."/>
            <person name="Briner A.E."/>
            <person name="Felis G.E."/>
            <person name="de Vos W.M."/>
            <person name="Barrangou R."/>
            <person name="Klaenhammer T.R."/>
            <person name="Caufield P.W."/>
            <person name="Cui Y."/>
            <person name="Zhang H."/>
            <person name="O'Toole P.W."/>
        </authorList>
    </citation>
    <scope>NUCLEOTIDE SEQUENCE [LARGE SCALE GENOMIC DNA]</scope>
    <source>
        <strain evidence="16 17">DSM 18933</strain>
    </source>
</reference>
<feature type="transmembrane region" description="Helical" evidence="12">
    <location>
        <begin position="311"/>
        <end position="328"/>
    </location>
</feature>
<dbReference type="PATRIC" id="fig|1423755.3.peg.198"/>
<feature type="transmembrane region" description="Helical" evidence="12">
    <location>
        <begin position="401"/>
        <end position="422"/>
    </location>
</feature>
<dbReference type="GO" id="GO:0005886">
    <property type="term" value="C:plasma membrane"/>
    <property type="evidence" value="ECO:0007669"/>
    <property type="project" value="UniProtKB-SubCell"/>
</dbReference>
<gene>
    <name evidence="16" type="ORF">FC40_GL000185</name>
</gene>
<dbReference type="InterPro" id="IPR004715">
    <property type="entry name" value="PTS_IIA_fruc"/>
</dbReference>
<dbReference type="Gene3D" id="3.40.930.10">
    <property type="entry name" value="Mannitol-specific EII, Chain A"/>
    <property type="match status" value="1"/>
</dbReference>
<dbReference type="SUPFAM" id="SSF52794">
    <property type="entry name" value="PTS system IIB component-like"/>
    <property type="match status" value="1"/>
</dbReference>
<evidence type="ECO:0000256" key="1">
    <source>
        <dbReference type="ARBA" id="ARBA00004429"/>
    </source>
</evidence>
<dbReference type="FunFam" id="3.40.930.10:FF:000009">
    <property type="entry name" value="PTS system, fructose specific IIABC component"/>
    <property type="match status" value="1"/>
</dbReference>
<evidence type="ECO:0000313" key="17">
    <source>
        <dbReference type="Proteomes" id="UP000051054"/>
    </source>
</evidence>
<dbReference type="FunFam" id="3.40.50.2300:FF:000014">
    <property type="entry name" value="PTS system fructose-like transporter subunit IIB"/>
    <property type="match status" value="1"/>
</dbReference>